<evidence type="ECO:0000313" key="3">
    <source>
        <dbReference type="Proteomes" id="UP000319976"/>
    </source>
</evidence>
<feature type="chain" id="PRO_5021775637" evidence="1">
    <location>
        <begin position="32"/>
        <end position="318"/>
    </location>
</feature>
<sequence length="318" mass="35735" precursor="true">MFRVMFARPTRSLLMIAAATGIVMSALPAFAQIVPGTGRRIEKVFDDFEDEKWDYDYKLPKSSHEQDDRARYPLARSMNGKWIGSAKRGTPDHVKRVETPAGGLPGSKGALMIRTLHSGVPGVLTTERMQDDLILNMAGRYGMMPASAGPSTVVRVWMPPFEEWDQQRGSHFGIRLGLRTTKEEKQRVLFFSRTVKEPEPYWPGLFIQYLGKQGDYPEGAAAWVVRGANNGGDFRGPLIANPGWWTVGMSVTPDGSIHYYVREGIEDLRAEDRVASTTPYGYRCEKFATIFFNITSRNDGHTWSTPFVIDDPMVFSAR</sequence>
<accession>A0A517T8F2</accession>
<dbReference type="Proteomes" id="UP000319976">
    <property type="component" value="Chromosome"/>
</dbReference>
<dbReference type="EMBL" id="CP036316">
    <property type="protein sequence ID" value="QDT64637.1"/>
    <property type="molecule type" value="Genomic_DNA"/>
</dbReference>
<keyword evidence="3" id="KW-1185">Reference proteome</keyword>
<dbReference type="RefSeq" id="WP_145261976.1">
    <property type="nucleotide sequence ID" value="NZ_CP036316.1"/>
</dbReference>
<evidence type="ECO:0000256" key="1">
    <source>
        <dbReference type="SAM" id="SignalP"/>
    </source>
</evidence>
<dbReference type="OrthoDB" id="242701at2"/>
<keyword evidence="1" id="KW-0732">Signal</keyword>
<proteinExistence type="predicted"/>
<organism evidence="2 3">
    <name type="scientific">Calycomorphotria hydatis</name>
    <dbReference type="NCBI Taxonomy" id="2528027"/>
    <lineage>
        <taxon>Bacteria</taxon>
        <taxon>Pseudomonadati</taxon>
        <taxon>Planctomycetota</taxon>
        <taxon>Planctomycetia</taxon>
        <taxon>Planctomycetales</taxon>
        <taxon>Planctomycetaceae</taxon>
        <taxon>Calycomorphotria</taxon>
    </lineage>
</organism>
<evidence type="ECO:0000313" key="2">
    <source>
        <dbReference type="EMBL" id="QDT64637.1"/>
    </source>
</evidence>
<dbReference type="AlphaFoldDB" id="A0A517T8F2"/>
<dbReference type="KEGG" id="chya:V22_18770"/>
<reference evidence="2 3" key="1">
    <citation type="submission" date="2019-02" db="EMBL/GenBank/DDBJ databases">
        <title>Deep-cultivation of Planctomycetes and their phenomic and genomic characterization uncovers novel biology.</title>
        <authorList>
            <person name="Wiegand S."/>
            <person name="Jogler M."/>
            <person name="Boedeker C."/>
            <person name="Pinto D."/>
            <person name="Vollmers J."/>
            <person name="Rivas-Marin E."/>
            <person name="Kohn T."/>
            <person name="Peeters S.H."/>
            <person name="Heuer A."/>
            <person name="Rast P."/>
            <person name="Oberbeckmann S."/>
            <person name="Bunk B."/>
            <person name="Jeske O."/>
            <person name="Meyerdierks A."/>
            <person name="Storesund J.E."/>
            <person name="Kallscheuer N."/>
            <person name="Luecker S."/>
            <person name="Lage O.M."/>
            <person name="Pohl T."/>
            <person name="Merkel B.J."/>
            <person name="Hornburger P."/>
            <person name="Mueller R.-W."/>
            <person name="Bruemmer F."/>
            <person name="Labrenz M."/>
            <person name="Spormann A.M."/>
            <person name="Op den Camp H."/>
            <person name="Overmann J."/>
            <person name="Amann R."/>
            <person name="Jetten M.S.M."/>
            <person name="Mascher T."/>
            <person name="Medema M.H."/>
            <person name="Devos D.P."/>
            <person name="Kaster A.-K."/>
            <person name="Ovreas L."/>
            <person name="Rohde M."/>
            <person name="Galperin M.Y."/>
            <person name="Jogler C."/>
        </authorList>
    </citation>
    <scope>NUCLEOTIDE SEQUENCE [LARGE SCALE GENOMIC DNA]</scope>
    <source>
        <strain evidence="2 3">V22</strain>
    </source>
</reference>
<name>A0A517T8F2_9PLAN</name>
<protein>
    <submittedName>
        <fullName evidence="2">Uncharacterized protein</fullName>
    </submittedName>
</protein>
<feature type="signal peptide" evidence="1">
    <location>
        <begin position="1"/>
        <end position="31"/>
    </location>
</feature>
<gene>
    <name evidence="2" type="ORF">V22_18770</name>
</gene>